<protein>
    <submittedName>
        <fullName evidence="1">Uncharacterized protein</fullName>
    </submittedName>
</protein>
<reference evidence="1" key="1">
    <citation type="submission" date="2021-06" db="EMBL/GenBank/DDBJ databases">
        <authorList>
            <person name="Ellington A.J."/>
            <person name="Bryan N.C."/>
            <person name="Christner B.C."/>
            <person name="Reisch C.R."/>
        </authorList>
    </citation>
    <scope>NUCLEOTIDE SEQUENCE</scope>
    <source>
        <strain evidence="1">L6-1</strain>
    </source>
</reference>
<dbReference type="EMBL" id="CP076544">
    <property type="protein sequence ID" value="QWS32415.1"/>
    <property type="molecule type" value="Genomic_DNA"/>
</dbReference>
<proteinExistence type="predicted"/>
<dbReference type="Proteomes" id="UP000681794">
    <property type="component" value="Chromosome"/>
</dbReference>
<accession>A0ACD1E0K6</accession>
<evidence type="ECO:0000313" key="2">
    <source>
        <dbReference type="Proteomes" id="UP000681794"/>
    </source>
</evidence>
<keyword evidence="2" id="KW-1185">Reference proteome</keyword>
<sequence length="466" mass="47334">MSTQSPFGGRTAQAFPTLPRGDVLGTYDSYPEAQRVVAKLAEADFPVAKLSIVGNDLKTVERVTGKMTYGRAALAGALSGLWLGFFFGIVLTLFSPQAGGLFAAAAVIGAGFGMLYGIVSFAITKRQRDFTSIHQVLATTYQIVVDPQLSGQAQRLLGQGGAIEHTSWDQGGASPSGKGAGQGFGQGFGPGQGGGPGRNDQGQLGQSGQQQWRPGTGGAPGYGQPGGAPQDGGPRYGQNGGAPRYGQDGGPRYGQDGGPQYGQAPQQGRPAGAPPQGAPYGGHATPHQPGGAEQQPARDRQQGGDAGQRPASAGGQEQGGQPRYGTNDGPRYGTNDGPRYGTNDGRRYDGSMAAGDRAGAAPGAGTDDAPRYGTNDGGARVASDSTAAASRGTTAPRYGTNDGAARSTTDADTDAPAQRPTGTARTYGTNDGPRYGEQAPVADRTGTDDADRPANGDQGADGDRRD</sequence>
<name>A0ACD1E0K6_9MICO</name>
<gene>
    <name evidence="1" type="ORF">KM842_08855</name>
</gene>
<organism evidence="1 2">
    <name type="scientific">Curtobacterium aetherium</name>
    <dbReference type="NCBI Taxonomy" id="2841594"/>
    <lineage>
        <taxon>Bacteria</taxon>
        <taxon>Bacillati</taxon>
        <taxon>Actinomycetota</taxon>
        <taxon>Actinomycetes</taxon>
        <taxon>Micrococcales</taxon>
        <taxon>Microbacteriaceae</taxon>
        <taxon>Curtobacterium</taxon>
    </lineage>
</organism>
<evidence type="ECO:0000313" key="1">
    <source>
        <dbReference type="EMBL" id="QWS32415.1"/>
    </source>
</evidence>